<name>A0A5M3T398_LIMPL</name>
<evidence type="ECO:0000313" key="2">
    <source>
        <dbReference type="Proteomes" id="UP000326169"/>
    </source>
</evidence>
<gene>
    <name evidence="1" type="ORF">NIES46_22670</name>
</gene>
<dbReference type="GeneID" id="301683114"/>
<comment type="caution">
    <text evidence="1">The sequence shown here is derived from an EMBL/GenBank/DDBJ whole genome shotgun (WGS) entry which is preliminary data.</text>
</comment>
<protein>
    <submittedName>
        <fullName evidence="1">Uncharacterized protein</fullName>
    </submittedName>
</protein>
<evidence type="ECO:0000313" key="1">
    <source>
        <dbReference type="EMBL" id="GCE94213.1"/>
    </source>
</evidence>
<dbReference type="EMBL" id="BIMW01000091">
    <property type="protein sequence ID" value="GCE94213.1"/>
    <property type="molecule type" value="Genomic_DNA"/>
</dbReference>
<dbReference type="Proteomes" id="UP000326169">
    <property type="component" value="Unassembled WGS sequence"/>
</dbReference>
<dbReference type="RefSeq" id="WP_006618439.1">
    <property type="nucleotide sequence ID" value="NZ_BIMW01000091.1"/>
</dbReference>
<proteinExistence type="predicted"/>
<keyword evidence="2" id="KW-1185">Reference proteome</keyword>
<organism evidence="1 2">
    <name type="scientific">Limnospira platensis NIES-46</name>
    <dbReference type="NCBI Taxonomy" id="1236695"/>
    <lineage>
        <taxon>Bacteria</taxon>
        <taxon>Bacillati</taxon>
        <taxon>Cyanobacteriota</taxon>
        <taxon>Cyanophyceae</taxon>
        <taxon>Oscillatoriophycideae</taxon>
        <taxon>Oscillatoriales</taxon>
        <taxon>Sirenicapillariaceae</taxon>
        <taxon>Limnospira</taxon>
    </lineage>
</organism>
<accession>A0A5M3T398</accession>
<reference evidence="1 2" key="1">
    <citation type="journal article" date="2019" name="J Genomics">
        <title>The Draft Genome of a Hydrogen-producing Cyanobacterium, Arthrospira platensis NIES-46.</title>
        <authorList>
            <person name="Suzuki S."/>
            <person name="Yamaguchi H."/>
            <person name="Kawachi M."/>
        </authorList>
    </citation>
    <scope>NUCLEOTIDE SEQUENCE [LARGE SCALE GENOMIC DNA]</scope>
    <source>
        <strain evidence="1 2">NIES-46</strain>
    </source>
</reference>
<sequence length="369" mass="41918">MFLNSMDEHNCGTIYDELIEILNQLELGWIAEQVEEILTAGKTVEEMVMGRKSPDLKLAYYSPQEQLLMLIDAIDRTVISGVEMEQEIATLLDNQGLTTDFKSEISWHSNLAQKAEFVKFYQPEILERLAAAEQVRKTLGKLRVNSAKNQPSLLTEIKVNLEAIVNPHLRRHKQLRNLFILYIFNIIVAGAKNEGGKVSYKDVTKQATDRLIFRQRPGQIYEKTQPYTHALIEFANKPPLEIHMGVKVHGRLRVLYDCDICVLYKMEADACRNNGREPRASRILLGVNCEYSASELQPEVAQAFLSLASELRVAGDCYFVSNSVSEVAGKLLASRKRKWECGIIPGDVNNVNRLMYGFQTIFKDFQAKS</sequence>